<dbReference type="Proteomes" id="UP001303473">
    <property type="component" value="Unassembled WGS sequence"/>
</dbReference>
<dbReference type="InterPro" id="IPR046341">
    <property type="entry name" value="SET_dom_sf"/>
</dbReference>
<gene>
    <name evidence="1" type="ORF">QBC46DRAFT_392892</name>
</gene>
<dbReference type="SUPFAM" id="SSF82199">
    <property type="entry name" value="SET domain"/>
    <property type="match status" value="1"/>
</dbReference>
<protein>
    <submittedName>
        <fullName evidence="1">Ribosomal lysine N-methyltransferase set10</fullName>
    </submittedName>
</protein>
<accession>A0AAN6N1B9</accession>
<dbReference type="GO" id="GO:0005634">
    <property type="term" value="C:nucleus"/>
    <property type="evidence" value="ECO:0007669"/>
    <property type="project" value="TreeGrafter"/>
</dbReference>
<evidence type="ECO:0000313" key="2">
    <source>
        <dbReference type="Proteomes" id="UP001303473"/>
    </source>
</evidence>
<keyword evidence="2" id="KW-1185">Reference proteome</keyword>
<evidence type="ECO:0000313" key="1">
    <source>
        <dbReference type="EMBL" id="KAK3937360.1"/>
    </source>
</evidence>
<comment type="caution">
    <text evidence="1">The sequence shown here is derived from an EMBL/GenBank/DDBJ whole genome shotgun (WGS) entry which is preliminary data.</text>
</comment>
<dbReference type="PANTHER" id="PTHR13271">
    <property type="entry name" value="UNCHARACTERIZED PUTATIVE METHYLTRANSFERASE"/>
    <property type="match status" value="1"/>
</dbReference>
<dbReference type="Gene3D" id="3.90.1410.10">
    <property type="entry name" value="set domain protein methyltransferase, domain 1"/>
    <property type="match status" value="1"/>
</dbReference>
<dbReference type="InterPro" id="IPR050600">
    <property type="entry name" value="SETD3_SETD6_MTase"/>
</dbReference>
<organism evidence="1 2">
    <name type="scientific">Diplogelasinospora grovesii</name>
    <dbReference type="NCBI Taxonomy" id="303347"/>
    <lineage>
        <taxon>Eukaryota</taxon>
        <taxon>Fungi</taxon>
        <taxon>Dikarya</taxon>
        <taxon>Ascomycota</taxon>
        <taxon>Pezizomycotina</taxon>
        <taxon>Sordariomycetes</taxon>
        <taxon>Sordariomycetidae</taxon>
        <taxon>Sordariales</taxon>
        <taxon>Diplogelasinosporaceae</taxon>
        <taxon>Diplogelasinospora</taxon>
    </lineage>
</organism>
<dbReference type="GO" id="GO:0016279">
    <property type="term" value="F:protein-lysine N-methyltransferase activity"/>
    <property type="evidence" value="ECO:0007669"/>
    <property type="project" value="TreeGrafter"/>
</dbReference>
<dbReference type="PANTHER" id="PTHR13271:SF146">
    <property type="entry name" value="SET DOMAIN-CONTAINING PROTEIN"/>
    <property type="match status" value="1"/>
</dbReference>
<reference evidence="2" key="1">
    <citation type="journal article" date="2023" name="Mol. Phylogenet. Evol.">
        <title>Genome-scale phylogeny and comparative genomics of the fungal order Sordariales.</title>
        <authorList>
            <person name="Hensen N."/>
            <person name="Bonometti L."/>
            <person name="Westerberg I."/>
            <person name="Brannstrom I.O."/>
            <person name="Guillou S."/>
            <person name="Cros-Aarteil S."/>
            <person name="Calhoun S."/>
            <person name="Haridas S."/>
            <person name="Kuo A."/>
            <person name="Mondo S."/>
            <person name="Pangilinan J."/>
            <person name="Riley R."/>
            <person name="LaButti K."/>
            <person name="Andreopoulos B."/>
            <person name="Lipzen A."/>
            <person name="Chen C."/>
            <person name="Yan M."/>
            <person name="Daum C."/>
            <person name="Ng V."/>
            <person name="Clum A."/>
            <person name="Steindorff A."/>
            <person name="Ohm R.A."/>
            <person name="Martin F."/>
            <person name="Silar P."/>
            <person name="Natvig D.O."/>
            <person name="Lalanne C."/>
            <person name="Gautier V."/>
            <person name="Ament-Velasquez S.L."/>
            <person name="Kruys A."/>
            <person name="Hutchinson M.I."/>
            <person name="Powell A.J."/>
            <person name="Barry K."/>
            <person name="Miller A.N."/>
            <person name="Grigoriev I.V."/>
            <person name="Debuchy R."/>
            <person name="Gladieux P."/>
            <person name="Hiltunen Thoren M."/>
            <person name="Johannesson H."/>
        </authorList>
    </citation>
    <scope>NUCLEOTIDE SEQUENCE [LARGE SCALE GENOMIC DNA]</scope>
    <source>
        <strain evidence="2">CBS 340.73</strain>
    </source>
</reference>
<dbReference type="EMBL" id="MU853856">
    <property type="protein sequence ID" value="KAK3937360.1"/>
    <property type="molecule type" value="Genomic_DNA"/>
</dbReference>
<name>A0AAN6N1B9_9PEZI</name>
<dbReference type="AlphaFoldDB" id="A0AAN6N1B9"/>
<sequence length="512" mass="57507">MKDSDQHKFDALLEWAQSHGAALHPAVEIYNDDATKFSIRVRSDQQLDAGSTVVTCPTFITLSYLNALTNSPHSFSSRPAAGTSPSQPAAFPPRFMQEVPPHVIGRFFLIQQYLLGRDSFWYPYIATLPQPEHLSSWTLPAFWPAADVAFLSGTNADAAIEETRENVRREFKHAHKILKKEEHAGWEEYTRVLYNWAFCIFTSRSFRPSLILPEPTQQVLLGGGAGLLGEEEGVVGLEDFSMLQPVLDIANHDITKAVTWNNTTTTTRRQDISGCEMVTKDRYGPGQQVYNNYGNKTNSELLLGYGFILPVTEDGLHNDYIHVRKRVDQKEQERGGGKPKDFLIGLRPMHHPSSVVGRSRQLLLGENNAEGMRGFEHVEDGLILDLVLAVAVEEERGVIEGLLLAERQQEQQGQVGAISILEVTLTDWKEEDGKLGELRDRVKGALLTKLGNDFERLVQMDPEFAPATKNQELALQYREQCKRVYEAAIQALMKTYSDFGRAEVRQGIIIVN</sequence>
<proteinExistence type="predicted"/>